<evidence type="ECO:0000313" key="3">
    <source>
        <dbReference type="Proteomes" id="UP001270362"/>
    </source>
</evidence>
<feature type="region of interest" description="Disordered" evidence="1">
    <location>
        <begin position="1"/>
        <end position="115"/>
    </location>
</feature>
<proteinExistence type="predicted"/>
<feature type="compositionally biased region" description="Low complexity" evidence="1">
    <location>
        <begin position="75"/>
        <end position="85"/>
    </location>
</feature>
<feature type="compositionally biased region" description="Pro residues" evidence="1">
    <location>
        <begin position="397"/>
        <end position="406"/>
    </location>
</feature>
<dbReference type="EMBL" id="JAULSO010000002">
    <property type="protein sequence ID" value="KAK3689575.1"/>
    <property type="molecule type" value="Genomic_DNA"/>
</dbReference>
<feature type="compositionally biased region" description="Low complexity" evidence="1">
    <location>
        <begin position="92"/>
        <end position="102"/>
    </location>
</feature>
<feature type="region of interest" description="Disordered" evidence="1">
    <location>
        <begin position="160"/>
        <end position="192"/>
    </location>
</feature>
<evidence type="ECO:0000256" key="1">
    <source>
        <dbReference type="SAM" id="MobiDB-lite"/>
    </source>
</evidence>
<protein>
    <submittedName>
        <fullName evidence="2">Uncharacterized protein</fullName>
    </submittedName>
</protein>
<feature type="region of interest" description="Disordered" evidence="1">
    <location>
        <begin position="379"/>
        <end position="410"/>
    </location>
</feature>
<evidence type="ECO:0000313" key="2">
    <source>
        <dbReference type="EMBL" id="KAK3689575.1"/>
    </source>
</evidence>
<keyword evidence="3" id="KW-1185">Reference proteome</keyword>
<dbReference type="AlphaFoldDB" id="A0AAE0XBH1"/>
<gene>
    <name evidence="2" type="ORF">B0T22DRAFT_375227</name>
</gene>
<feature type="non-terminal residue" evidence="2">
    <location>
        <position position="452"/>
    </location>
</feature>
<organism evidence="2 3">
    <name type="scientific">Podospora appendiculata</name>
    <dbReference type="NCBI Taxonomy" id="314037"/>
    <lineage>
        <taxon>Eukaryota</taxon>
        <taxon>Fungi</taxon>
        <taxon>Dikarya</taxon>
        <taxon>Ascomycota</taxon>
        <taxon>Pezizomycotina</taxon>
        <taxon>Sordariomycetes</taxon>
        <taxon>Sordariomycetidae</taxon>
        <taxon>Sordariales</taxon>
        <taxon>Podosporaceae</taxon>
        <taxon>Podospora</taxon>
    </lineage>
</organism>
<reference evidence="2" key="1">
    <citation type="journal article" date="2023" name="Mol. Phylogenet. Evol.">
        <title>Genome-scale phylogeny and comparative genomics of the fungal order Sordariales.</title>
        <authorList>
            <person name="Hensen N."/>
            <person name="Bonometti L."/>
            <person name="Westerberg I."/>
            <person name="Brannstrom I.O."/>
            <person name="Guillou S."/>
            <person name="Cros-Aarteil S."/>
            <person name="Calhoun S."/>
            <person name="Haridas S."/>
            <person name="Kuo A."/>
            <person name="Mondo S."/>
            <person name="Pangilinan J."/>
            <person name="Riley R."/>
            <person name="LaButti K."/>
            <person name="Andreopoulos B."/>
            <person name="Lipzen A."/>
            <person name="Chen C."/>
            <person name="Yan M."/>
            <person name="Daum C."/>
            <person name="Ng V."/>
            <person name="Clum A."/>
            <person name="Steindorff A."/>
            <person name="Ohm R.A."/>
            <person name="Martin F."/>
            <person name="Silar P."/>
            <person name="Natvig D.O."/>
            <person name="Lalanne C."/>
            <person name="Gautier V."/>
            <person name="Ament-Velasquez S.L."/>
            <person name="Kruys A."/>
            <person name="Hutchinson M.I."/>
            <person name="Powell A.J."/>
            <person name="Barry K."/>
            <person name="Miller A.N."/>
            <person name="Grigoriev I.V."/>
            <person name="Debuchy R."/>
            <person name="Gladieux P."/>
            <person name="Hiltunen Thoren M."/>
            <person name="Johannesson H."/>
        </authorList>
    </citation>
    <scope>NUCLEOTIDE SEQUENCE</scope>
    <source>
        <strain evidence="2">CBS 314.62</strain>
    </source>
</reference>
<dbReference type="Proteomes" id="UP001270362">
    <property type="component" value="Unassembled WGS sequence"/>
</dbReference>
<sequence>MSSSHSSPYQKIRQYRQSREELRPFLSPPSPGEQELSTSPRAPRTPRPWGRTSRELSRDLVPPPESGPQFTLTGPSTSPSNASANAEKHHSISATSTSSNNAEPDEPPPWDRSVDVYWTGQTFGPNEQVRNDVRAFQYNSVRLAGESSILSREEAMKRCDESCEEDTPKSPASIGKRALRPPKQRKDVSRKDNCGYTKLPDRVRFMITKLVVESYDSGKAIRLNSPSFFDPIWPVNHAAEGEHYWSTDYFDSLKKVLTLLKGYTSICFAMRVDFMTTLLLTRRFHLILSPFVTENSQPAAVLWMDRFGPVMKWITLEIDMTKLGGHWNPSSAGLDKSKSLERVGKLVEKFAERQLTRHGGTTLQSLVILVRRYYGNRPVVETTDDPSKRPSTTSPNPNTPTNPPAMTPQAVKGVPYCADSHLSILDPIKKLQGMVDTLCIIGASKAYVSQLV</sequence>
<name>A0AAE0XBH1_9PEZI</name>
<reference evidence="2" key="2">
    <citation type="submission" date="2023-06" db="EMBL/GenBank/DDBJ databases">
        <authorList>
            <consortium name="Lawrence Berkeley National Laboratory"/>
            <person name="Haridas S."/>
            <person name="Hensen N."/>
            <person name="Bonometti L."/>
            <person name="Westerberg I."/>
            <person name="Brannstrom I.O."/>
            <person name="Guillou S."/>
            <person name="Cros-Aarteil S."/>
            <person name="Calhoun S."/>
            <person name="Kuo A."/>
            <person name="Mondo S."/>
            <person name="Pangilinan J."/>
            <person name="Riley R."/>
            <person name="Labutti K."/>
            <person name="Andreopoulos B."/>
            <person name="Lipzen A."/>
            <person name="Chen C."/>
            <person name="Yanf M."/>
            <person name="Daum C."/>
            <person name="Ng V."/>
            <person name="Clum A."/>
            <person name="Steindorff A."/>
            <person name="Ohm R."/>
            <person name="Martin F."/>
            <person name="Silar P."/>
            <person name="Natvig D."/>
            <person name="Lalanne C."/>
            <person name="Gautier V."/>
            <person name="Ament-Velasquez S.L."/>
            <person name="Kruys A."/>
            <person name="Hutchinson M.I."/>
            <person name="Powell A.J."/>
            <person name="Barry K."/>
            <person name="Miller A.N."/>
            <person name="Grigoriev I.V."/>
            <person name="Debuchy R."/>
            <person name="Gladieux P."/>
            <person name="Thoren M.H."/>
            <person name="Johannesson H."/>
        </authorList>
    </citation>
    <scope>NUCLEOTIDE SEQUENCE</scope>
    <source>
        <strain evidence="2">CBS 314.62</strain>
    </source>
</reference>
<accession>A0AAE0XBH1</accession>
<comment type="caution">
    <text evidence="2">The sequence shown here is derived from an EMBL/GenBank/DDBJ whole genome shotgun (WGS) entry which is preliminary data.</text>
</comment>